<sequence>MGSKTSFLVLALAFAVVVLIVSDEVAAARELASNHESKHILAFPAVAVPVSGSSPLFPSIHAFSCTLLKFRSLREIPVHPNKWNNIESEGITNPLNPVSNIMPETEFIANIVETIYYKLDLKLISTPAHLTGIETRAEAINSWLKDEHSDTNVLAICGMGGSGKTTLGQYIFNSNKHNFESSSFVEEIGKHFKETYGLLRLQKQLLTDMLGGKNKVISCVSEGATKINKALHLKRVLLILDDIDEHDQLGTLLGTSAVYTQSKIIITTRHRDINTWFESRSCRCCVHEIKLLNDHESLEVFSCHAFGSKHPLEGFSDLAVELAQYCGGNPLALKVLGSSLFVSAGDPRERKSLIEIWKSRLNSLSSMKGDLDCRIRSVLQKSFDSLPLVSYKELFLHIVAFFVGKDEDYVVKLLEYDCHAKAGIRALINRCLLTLSPNKKLMMHQLILAMGSNIVCENSKDPARHTRVWSNDEAYRVLTKGQGSETIEGLTLDTRKLKKGTKVLTIKTSSLARMHKLKLLQLKHVKLKGYNKNFPELRWLSWHGFHLKTIPSGLLMSNFLVAIDMPNGNIKSFEPPMVLNSLKILNLEACEKLISVCKLWLLPNLETLILWRCFNLTHVCETIGDLKYLALLNLAGCEKLWKSSWNKKRVNKLERIKALCIGGGVLKQAFLSLPRSLKLVYLDYYNPEYHNDLAVIFNGPLSGLSLRGNKFEFMPSNIDLKMLRVLNLTSCINLKSIMCLPSTLEELYIYDCISLEKVTFQSGRFRLRKFGCDGCSKLCEVQGLFKLVAIKELDEADLGDMKWIKSYQDFKVDLVVDEITQGRNCHIQMLKEYGIRSTYLQGVKDQSMMTSEYTSTSAFLSFRVSLPSNQHRVKGLNVSCLYRSLGYKDKDKWMLFTTICNRTKDATWIYNPVVYCKLRDDKDILWSSYWAIGNTWGDGDAIYVVIIVEQGLKVSKCGASLVYMDHDEDTSETATMEMEEVVGGDLSEFEVTPGVYYLCRRDFFKLWTPDLIKGWFGGISYFGYSLSPFSYSELQGWRKSYESQDLDASCMHLVYTPELHRDTLFKGITLGYSINSKSNNIRKIKKVVSSLVGVDFVHYNIEEKALYVLGHVDSMAVEARVREFDKVVKITSVDYNVNPSLKWKWRFFIYMNRLL</sequence>
<reference evidence="6 7" key="1">
    <citation type="submission" date="2024-04" db="EMBL/GenBank/DDBJ databases">
        <title>The reference genome of an endangered Asteraceae, Deinandra increscens subsp. villosa, native to the Central Coast of California.</title>
        <authorList>
            <person name="Guilliams M."/>
            <person name="Hasenstab-Lehman K."/>
            <person name="Meyer R."/>
            <person name="Mcevoy S."/>
        </authorList>
    </citation>
    <scope>NUCLEOTIDE SEQUENCE [LARGE SCALE GENOMIC DNA]</scope>
    <source>
        <tissue evidence="6">Leaf</tissue>
    </source>
</reference>
<keyword evidence="1" id="KW-0433">Leucine-rich repeat</keyword>
<dbReference type="InterPro" id="IPR042197">
    <property type="entry name" value="Apaf_helical"/>
</dbReference>
<dbReference type="EMBL" id="JBCNJP010000024">
    <property type="protein sequence ID" value="KAK9057143.1"/>
    <property type="molecule type" value="Genomic_DNA"/>
</dbReference>
<evidence type="ECO:0000256" key="3">
    <source>
        <dbReference type="SAM" id="SignalP"/>
    </source>
</evidence>
<evidence type="ECO:0000256" key="2">
    <source>
        <dbReference type="ARBA" id="ARBA00022737"/>
    </source>
</evidence>
<dbReference type="Gene3D" id="1.10.8.430">
    <property type="entry name" value="Helical domain of apoptotic protease-activating factors"/>
    <property type="match status" value="1"/>
</dbReference>
<dbReference type="Pfam" id="PF23282">
    <property type="entry name" value="WHD_ROQ1"/>
    <property type="match status" value="1"/>
</dbReference>
<dbReference type="SUPFAM" id="SSF52540">
    <property type="entry name" value="P-loop containing nucleoside triphosphate hydrolases"/>
    <property type="match status" value="1"/>
</dbReference>
<dbReference type="InterPro" id="IPR027417">
    <property type="entry name" value="P-loop_NTPase"/>
</dbReference>
<evidence type="ECO:0008006" key="8">
    <source>
        <dbReference type="Google" id="ProtNLM"/>
    </source>
</evidence>
<protein>
    <recommendedName>
        <fullName evidence="8">NB-ARC domain-containing protein</fullName>
    </recommendedName>
</protein>
<dbReference type="PANTHER" id="PTHR11017">
    <property type="entry name" value="LEUCINE-RICH REPEAT-CONTAINING PROTEIN"/>
    <property type="match status" value="1"/>
</dbReference>
<evidence type="ECO:0000313" key="6">
    <source>
        <dbReference type="EMBL" id="KAK9057143.1"/>
    </source>
</evidence>
<dbReference type="InterPro" id="IPR032675">
    <property type="entry name" value="LRR_dom_sf"/>
</dbReference>
<keyword evidence="2" id="KW-0677">Repeat</keyword>
<keyword evidence="7" id="KW-1185">Reference proteome</keyword>
<evidence type="ECO:0000259" key="5">
    <source>
        <dbReference type="Pfam" id="PF23282"/>
    </source>
</evidence>
<evidence type="ECO:0000313" key="7">
    <source>
        <dbReference type="Proteomes" id="UP001408789"/>
    </source>
</evidence>
<dbReference type="InterPro" id="IPR058192">
    <property type="entry name" value="WHD_ROQ1-like"/>
</dbReference>
<evidence type="ECO:0000256" key="1">
    <source>
        <dbReference type="ARBA" id="ARBA00022614"/>
    </source>
</evidence>
<feature type="signal peptide" evidence="3">
    <location>
        <begin position="1"/>
        <end position="27"/>
    </location>
</feature>
<accession>A0AAP0CPP3</accession>
<dbReference type="InterPro" id="IPR044974">
    <property type="entry name" value="Disease_R_plants"/>
</dbReference>
<name>A0AAP0CPP3_9ASTR</name>
<dbReference type="GO" id="GO:0006952">
    <property type="term" value="P:defense response"/>
    <property type="evidence" value="ECO:0007669"/>
    <property type="project" value="InterPro"/>
</dbReference>
<comment type="caution">
    <text evidence="6">The sequence shown here is derived from an EMBL/GenBank/DDBJ whole genome shotgun (WGS) entry which is preliminary data.</text>
</comment>
<dbReference type="InterPro" id="IPR002182">
    <property type="entry name" value="NB-ARC"/>
</dbReference>
<dbReference type="PRINTS" id="PR00364">
    <property type="entry name" value="DISEASERSIST"/>
</dbReference>
<feature type="chain" id="PRO_5043001004" description="NB-ARC domain-containing protein" evidence="3">
    <location>
        <begin position="28"/>
        <end position="1155"/>
    </location>
</feature>
<dbReference type="PANTHER" id="PTHR11017:SF492">
    <property type="entry name" value="TIR DOMAIN, P-LOOP CONTAINING NUCLEOSIDE TRIPHOSPHATE HYDROLASE"/>
    <property type="match status" value="1"/>
</dbReference>
<dbReference type="Gene3D" id="3.80.10.10">
    <property type="entry name" value="Ribonuclease Inhibitor"/>
    <property type="match status" value="2"/>
</dbReference>
<dbReference type="GO" id="GO:0043531">
    <property type="term" value="F:ADP binding"/>
    <property type="evidence" value="ECO:0007669"/>
    <property type="project" value="InterPro"/>
</dbReference>
<dbReference type="Proteomes" id="UP001408789">
    <property type="component" value="Unassembled WGS sequence"/>
</dbReference>
<evidence type="ECO:0000259" key="4">
    <source>
        <dbReference type="Pfam" id="PF00931"/>
    </source>
</evidence>
<dbReference type="Pfam" id="PF00931">
    <property type="entry name" value="NB-ARC"/>
    <property type="match status" value="1"/>
</dbReference>
<keyword evidence="3" id="KW-0732">Signal</keyword>
<dbReference type="SUPFAM" id="SSF52058">
    <property type="entry name" value="L domain-like"/>
    <property type="match status" value="1"/>
</dbReference>
<proteinExistence type="predicted"/>
<feature type="domain" description="Disease resistance protein Roq1-like winged-helix" evidence="5">
    <location>
        <begin position="392"/>
        <end position="459"/>
    </location>
</feature>
<organism evidence="6 7">
    <name type="scientific">Deinandra increscens subsp. villosa</name>
    <dbReference type="NCBI Taxonomy" id="3103831"/>
    <lineage>
        <taxon>Eukaryota</taxon>
        <taxon>Viridiplantae</taxon>
        <taxon>Streptophyta</taxon>
        <taxon>Embryophyta</taxon>
        <taxon>Tracheophyta</taxon>
        <taxon>Spermatophyta</taxon>
        <taxon>Magnoliopsida</taxon>
        <taxon>eudicotyledons</taxon>
        <taxon>Gunneridae</taxon>
        <taxon>Pentapetalae</taxon>
        <taxon>asterids</taxon>
        <taxon>campanulids</taxon>
        <taxon>Asterales</taxon>
        <taxon>Asteraceae</taxon>
        <taxon>Asteroideae</taxon>
        <taxon>Heliantheae alliance</taxon>
        <taxon>Madieae</taxon>
        <taxon>Madiinae</taxon>
        <taxon>Deinandra</taxon>
    </lineage>
</organism>
<dbReference type="AlphaFoldDB" id="A0AAP0CPP3"/>
<gene>
    <name evidence="6" type="ORF">SSX86_024510</name>
</gene>
<dbReference type="Gene3D" id="3.40.50.300">
    <property type="entry name" value="P-loop containing nucleotide triphosphate hydrolases"/>
    <property type="match status" value="1"/>
</dbReference>
<feature type="domain" description="NB-ARC" evidence="4">
    <location>
        <begin position="134"/>
        <end position="307"/>
    </location>
</feature>